<feature type="compositionally biased region" description="Low complexity" evidence="1">
    <location>
        <begin position="69"/>
        <end position="92"/>
    </location>
</feature>
<dbReference type="EMBL" id="HE612857">
    <property type="protein sequence ID" value="CCE61738.1"/>
    <property type="molecule type" value="Genomic_DNA"/>
</dbReference>
<name>G8BQE1_TETPH</name>
<dbReference type="STRING" id="1071381.G8BQE1"/>
<feature type="region of interest" description="Disordered" evidence="1">
    <location>
        <begin position="69"/>
        <end position="130"/>
    </location>
</feature>
<reference evidence="4 5" key="1">
    <citation type="journal article" date="2011" name="Proc. Natl. Acad. Sci. U.S.A.">
        <title>Evolutionary erosion of yeast sex chromosomes by mating-type switching accidents.</title>
        <authorList>
            <person name="Gordon J.L."/>
            <person name="Armisen D."/>
            <person name="Proux-Wera E."/>
            <person name="Oheigeartaigh S.S."/>
            <person name="Byrne K.P."/>
            <person name="Wolfe K.H."/>
        </authorList>
    </citation>
    <scope>NUCLEOTIDE SEQUENCE [LARGE SCALE GENOMIC DNA]</scope>
    <source>
        <strain evidence="5">ATCC 24235 / CBS 4417 / NBRC 1672 / NRRL Y-8282 / UCD 70-5</strain>
    </source>
</reference>
<evidence type="ECO:0000313" key="4">
    <source>
        <dbReference type="EMBL" id="CCE61738.1"/>
    </source>
</evidence>
<feature type="domain" description="Gag1-like lock" evidence="3">
    <location>
        <begin position="18"/>
        <end position="62"/>
    </location>
</feature>
<dbReference type="RefSeq" id="XP_003684172.1">
    <property type="nucleotide sequence ID" value="XM_003684124.1"/>
</dbReference>
<evidence type="ECO:0000313" key="5">
    <source>
        <dbReference type="Proteomes" id="UP000005666"/>
    </source>
</evidence>
<dbReference type="GeneID" id="11534832"/>
<dbReference type="PANTHER" id="PTHR28065">
    <property type="entry name" value="FREQUENIN"/>
    <property type="match status" value="1"/>
</dbReference>
<dbReference type="InterPro" id="IPR053274">
    <property type="entry name" value="Fluconazole_resistance"/>
</dbReference>
<dbReference type="eggNOG" id="ENOG502S6I5">
    <property type="taxonomic scope" value="Eukaryota"/>
</dbReference>
<dbReference type="Pfam" id="PF22991">
    <property type="entry name" value="Lock_Gag1-like"/>
    <property type="match status" value="1"/>
</dbReference>
<dbReference type="Pfam" id="PF13259">
    <property type="entry name" value="clamp_Gag1-like"/>
    <property type="match status" value="1"/>
</dbReference>
<evidence type="ECO:0000256" key="1">
    <source>
        <dbReference type="SAM" id="MobiDB-lite"/>
    </source>
</evidence>
<gene>
    <name evidence="4" type="primary">TPHA0B00660</name>
    <name evidence="4" type="ordered locus">TPHA_0B00660</name>
</gene>
<feature type="domain" description="Gag1-like clamp" evidence="2">
    <location>
        <begin position="151"/>
        <end position="232"/>
    </location>
</feature>
<proteinExistence type="predicted"/>
<accession>G8BQE1</accession>
<dbReference type="InterPro" id="IPR053969">
    <property type="entry name" value="Lock_Gag1-like"/>
</dbReference>
<dbReference type="OMA" id="WTETRKW"/>
<dbReference type="AlphaFoldDB" id="G8BQE1"/>
<organism evidence="4 5">
    <name type="scientific">Tetrapisispora phaffii (strain ATCC 24235 / CBS 4417 / NBRC 1672 / NRRL Y-8282 / UCD 70-5)</name>
    <name type="common">Yeast</name>
    <name type="synonym">Fabospora phaffii</name>
    <dbReference type="NCBI Taxonomy" id="1071381"/>
    <lineage>
        <taxon>Eukaryota</taxon>
        <taxon>Fungi</taxon>
        <taxon>Dikarya</taxon>
        <taxon>Ascomycota</taxon>
        <taxon>Saccharomycotina</taxon>
        <taxon>Saccharomycetes</taxon>
        <taxon>Saccharomycetales</taxon>
        <taxon>Saccharomycetaceae</taxon>
        <taxon>Tetrapisispora</taxon>
    </lineage>
</organism>
<dbReference type="PANTHER" id="PTHR28065:SF1">
    <property type="entry name" value="DUF4050 DOMAIN-CONTAINING PROTEIN"/>
    <property type="match status" value="1"/>
</dbReference>
<dbReference type="Proteomes" id="UP000005666">
    <property type="component" value="Chromosome 2"/>
</dbReference>
<dbReference type="HOGENOM" id="CLU_092540_0_0_1"/>
<dbReference type="KEGG" id="tpf:TPHA_0B00660"/>
<feature type="compositionally biased region" description="Low complexity" evidence="1">
    <location>
        <begin position="104"/>
        <end position="117"/>
    </location>
</feature>
<dbReference type="OrthoDB" id="5576875at2759"/>
<evidence type="ECO:0000259" key="2">
    <source>
        <dbReference type="Pfam" id="PF13259"/>
    </source>
</evidence>
<evidence type="ECO:0000259" key="3">
    <source>
        <dbReference type="Pfam" id="PF22991"/>
    </source>
</evidence>
<dbReference type="InterPro" id="IPR025124">
    <property type="entry name" value="Gag1-like_clamp"/>
</dbReference>
<keyword evidence="5" id="KW-1185">Reference proteome</keyword>
<sequence length="236" mass="26971">MTKVKESSESGTNNILQKHNLKTSISQSLQKWRNTFKRITHEALVTLDEASSTTDDKIDALFHNGDSASSLNTSLSSNSRTAARNSANLNARVEMRLTDETESLDGSSSDNSLGDSTSADENEDGQRTVSYDTYDAPVRCKKLRQELGEPFWQADIIWRERRDLWVEPVQFNEYVKDANSKKTRKAFKKIPIDYYPRIYQKLAVDDKPLREPLNLEDAVQVINSGWTETKKWSNMR</sequence>
<protein>
    <submittedName>
        <fullName evidence="4">Uncharacterized protein</fullName>
    </submittedName>
</protein>